<evidence type="ECO:0000313" key="2">
    <source>
        <dbReference type="Proteomes" id="UP000639010"/>
    </source>
</evidence>
<sequence length="57" mass="5879">MNLTITFVAFTAGAVVAAVGLKMRLSQRPTVCPSCKARHGYSASTCTVCGAVMNSAK</sequence>
<comment type="caution">
    <text evidence="1">The sequence shown here is derived from an EMBL/GenBank/DDBJ whole genome shotgun (WGS) entry which is preliminary data.</text>
</comment>
<dbReference type="RefSeq" id="WP_192625100.1">
    <property type="nucleotide sequence ID" value="NZ_JADBGG010000063.1"/>
</dbReference>
<reference evidence="1 2" key="1">
    <citation type="submission" date="2020-10" db="EMBL/GenBank/DDBJ databases">
        <title>Genomic Encyclopedia of Type Strains, Phase IV (KMG-IV): sequencing the most valuable type-strain genomes for metagenomic binning, comparative biology and taxonomic classification.</title>
        <authorList>
            <person name="Goeker M."/>
        </authorList>
    </citation>
    <scope>NUCLEOTIDE SEQUENCE [LARGE SCALE GENOMIC DNA]</scope>
    <source>
        <strain evidence="1 2">DSM 4194</strain>
    </source>
</reference>
<keyword evidence="2" id="KW-1185">Reference proteome</keyword>
<protein>
    <submittedName>
        <fullName evidence="1">Amidophosphoribosyltransferase</fullName>
    </submittedName>
</protein>
<dbReference type="EMBL" id="JADBGG010000063">
    <property type="protein sequence ID" value="MBE1427358.1"/>
    <property type="molecule type" value="Genomic_DNA"/>
</dbReference>
<name>A0ABR9H9E5_9BACT</name>
<accession>A0ABR9H9E5</accession>
<gene>
    <name evidence="1" type="ORF">H4684_004051</name>
</gene>
<proteinExistence type="predicted"/>
<organism evidence="1 2">
    <name type="scientific">Desulfomicrobium macestii</name>
    <dbReference type="NCBI Taxonomy" id="90731"/>
    <lineage>
        <taxon>Bacteria</taxon>
        <taxon>Pseudomonadati</taxon>
        <taxon>Thermodesulfobacteriota</taxon>
        <taxon>Desulfovibrionia</taxon>
        <taxon>Desulfovibrionales</taxon>
        <taxon>Desulfomicrobiaceae</taxon>
        <taxon>Desulfomicrobium</taxon>
    </lineage>
</organism>
<dbReference type="Proteomes" id="UP000639010">
    <property type="component" value="Unassembled WGS sequence"/>
</dbReference>
<evidence type="ECO:0000313" key="1">
    <source>
        <dbReference type="EMBL" id="MBE1427358.1"/>
    </source>
</evidence>